<dbReference type="AlphaFoldDB" id="A0A2P8H399"/>
<feature type="compositionally biased region" description="Basic and acidic residues" evidence="1">
    <location>
        <begin position="191"/>
        <end position="200"/>
    </location>
</feature>
<feature type="compositionally biased region" description="Acidic residues" evidence="1">
    <location>
        <begin position="60"/>
        <end position="85"/>
    </location>
</feature>
<evidence type="ECO:0000313" key="2">
    <source>
        <dbReference type="EMBL" id="PSL40689.1"/>
    </source>
</evidence>
<dbReference type="OrthoDB" id="2452361at2"/>
<name>A0A2P8H399_9BACL</name>
<evidence type="ECO:0000313" key="3">
    <source>
        <dbReference type="Proteomes" id="UP000242682"/>
    </source>
</evidence>
<proteinExistence type="predicted"/>
<dbReference type="EMBL" id="PYAT01000004">
    <property type="protein sequence ID" value="PSL40689.1"/>
    <property type="molecule type" value="Genomic_DNA"/>
</dbReference>
<feature type="region of interest" description="Disordered" evidence="1">
    <location>
        <begin position="52"/>
        <end position="200"/>
    </location>
</feature>
<protein>
    <submittedName>
        <fullName evidence="2">Uncharacterized protein</fullName>
    </submittedName>
</protein>
<comment type="caution">
    <text evidence="2">The sequence shown here is derived from an EMBL/GenBank/DDBJ whole genome shotgun (WGS) entry which is preliminary data.</text>
</comment>
<organism evidence="2 3">
    <name type="scientific">Planomicrobium soli</name>
    <dbReference type="NCBI Taxonomy" id="1176648"/>
    <lineage>
        <taxon>Bacteria</taxon>
        <taxon>Bacillati</taxon>
        <taxon>Bacillota</taxon>
        <taxon>Bacilli</taxon>
        <taxon>Bacillales</taxon>
        <taxon>Caryophanaceae</taxon>
        <taxon>Planomicrobium</taxon>
    </lineage>
</organism>
<keyword evidence="3" id="KW-1185">Reference proteome</keyword>
<accession>A0A2P8H399</accession>
<gene>
    <name evidence="2" type="ORF">B0H99_104151</name>
</gene>
<dbReference type="RefSeq" id="WP_106532906.1">
    <property type="nucleotide sequence ID" value="NZ_PYAT01000004.1"/>
</dbReference>
<sequence length="309" mass="32249">MKKHWKKIALILGVLVLAVAGSVFYTFQVKEYDVADEKVDEVTKEKIEIDLPDDTKLTVDEDGNVTEEKDEKDENDTESSDEEGSSTEGTTGSSATGSSAAVATTKTSSDTKAVSSSTGSNVSKASANNGSSAGSNGNNGSDGKGSNGNSGSNGNTGSNSNGSNGNNGSDKGSNGNNGSNGNGSNGNNGSDKPKDRVSVADIKEKYATALEGLEGTANARLDSLIAVGIKDYNANKSKGYPFFYNKYTAAAADLEAQMDKAFYGVVDVMKRDLKANGLAESHVKSVVNEYENTKKQRKQEIMKKAVGLK</sequence>
<reference evidence="2 3" key="1">
    <citation type="submission" date="2018-03" db="EMBL/GenBank/DDBJ databases">
        <title>Genomic Encyclopedia of Type Strains, Phase III (KMG-III): the genomes of soil and plant-associated and newly described type strains.</title>
        <authorList>
            <person name="Whitman W."/>
        </authorList>
    </citation>
    <scope>NUCLEOTIDE SEQUENCE [LARGE SCALE GENOMIC DNA]</scope>
    <source>
        <strain evidence="2 3">CGMCC 1.12259</strain>
    </source>
</reference>
<evidence type="ECO:0000256" key="1">
    <source>
        <dbReference type="SAM" id="MobiDB-lite"/>
    </source>
</evidence>
<feature type="compositionally biased region" description="Low complexity" evidence="1">
    <location>
        <begin position="86"/>
        <end position="139"/>
    </location>
</feature>
<dbReference type="Proteomes" id="UP000242682">
    <property type="component" value="Unassembled WGS sequence"/>
</dbReference>
<feature type="compositionally biased region" description="Low complexity" evidence="1">
    <location>
        <begin position="149"/>
        <end position="177"/>
    </location>
</feature>